<organism evidence="1">
    <name type="scientific">Lepeophtheirus salmonis</name>
    <name type="common">Salmon louse</name>
    <name type="synonym">Caligus salmonis</name>
    <dbReference type="NCBI Taxonomy" id="72036"/>
    <lineage>
        <taxon>Eukaryota</taxon>
        <taxon>Metazoa</taxon>
        <taxon>Ecdysozoa</taxon>
        <taxon>Arthropoda</taxon>
        <taxon>Crustacea</taxon>
        <taxon>Multicrustacea</taxon>
        <taxon>Hexanauplia</taxon>
        <taxon>Copepoda</taxon>
        <taxon>Siphonostomatoida</taxon>
        <taxon>Caligidae</taxon>
        <taxon>Lepeophtheirus</taxon>
    </lineage>
</organism>
<name>A0A0K2TME3_LEPSM</name>
<accession>A0A0K2TME3</accession>
<evidence type="ECO:0000313" key="1">
    <source>
        <dbReference type="EMBL" id="CDW27010.1"/>
    </source>
</evidence>
<reference evidence="1" key="1">
    <citation type="submission" date="2014-05" db="EMBL/GenBank/DDBJ databases">
        <authorList>
            <person name="Chronopoulou M."/>
        </authorList>
    </citation>
    <scope>NUCLEOTIDE SEQUENCE</scope>
    <source>
        <tissue evidence="1">Whole organism</tissue>
    </source>
</reference>
<dbReference type="EMBL" id="HACA01009649">
    <property type="protein sequence ID" value="CDW27010.1"/>
    <property type="molecule type" value="Transcribed_RNA"/>
</dbReference>
<sequence length="33" mass="4063">MGMNWIFITTGRMDRWMQIHISYCFFGEIHPKD</sequence>
<proteinExistence type="predicted"/>
<dbReference type="AlphaFoldDB" id="A0A0K2TME3"/>
<protein>
    <submittedName>
        <fullName evidence="1">Uncharacterized protein</fullName>
    </submittedName>
</protein>